<name>A0A0M9BR89_9BACL</name>
<sequence>MISISKRNARLIKTIAGIVSLLFGAFASNYPGRAHWYDVGVDEIFVSVQFCAVILSTAIYVFLLKDERKVFNKTETYLTLLSLGFLIFNIVTESSYLFVCCLLVLFITLASVKNSLPRKQLNIS</sequence>
<comment type="caution">
    <text evidence="2">The sequence shown here is derived from an EMBL/GenBank/DDBJ whole genome shotgun (WGS) entry which is preliminary data.</text>
</comment>
<dbReference type="RefSeq" id="WP_053780644.1">
    <property type="nucleotide sequence ID" value="NZ_LITU01000051.1"/>
</dbReference>
<evidence type="ECO:0000256" key="1">
    <source>
        <dbReference type="SAM" id="Phobius"/>
    </source>
</evidence>
<keyword evidence="3" id="KW-1185">Reference proteome</keyword>
<dbReference type="AlphaFoldDB" id="A0A0M9BR89"/>
<dbReference type="PATRIC" id="fig|1705561.3.peg.1841"/>
<dbReference type="Proteomes" id="UP000037688">
    <property type="component" value="Unassembled WGS sequence"/>
</dbReference>
<feature type="transmembrane region" description="Helical" evidence="1">
    <location>
        <begin position="44"/>
        <end position="63"/>
    </location>
</feature>
<feature type="transmembrane region" description="Helical" evidence="1">
    <location>
        <begin position="94"/>
        <end position="112"/>
    </location>
</feature>
<proteinExistence type="predicted"/>
<gene>
    <name evidence="2" type="ORF">AMS66_09955</name>
</gene>
<keyword evidence="1" id="KW-0472">Membrane</keyword>
<keyword evidence="1" id="KW-1133">Transmembrane helix</keyword>
<dbReference type="Pfam" id="PF17431">
    <property type="entry name" value="YpmT"/>
    <property type="match status" value="1"/>
</dbReference>
<organism evidence="2 3">
    <name type="scientific">Paenibacillus xylanivorans</name>
    <dbReference type="NCBI Taxonomy" id="1705561"/>
    <lineage>
        <taxon>Bacteria</taxon>
        <taxon>Bacillati</taxon>
        <taxon>Bacillota</taxon>
        <taxon>Bacilli</taxon>
        <taxon>Bacillales</taxon>
        <taxon>Paenibacillaceae</taxon>
        <taxon>Paenibacillus</taxon>
    </lineage>
</organism>
<reference evidence="2 3" key="1">
    <citation type="submission" date="2015-08" db="EMBL/GenBank/DDBJ databases">
        <title>Draft genome sequence of cellulolytic and xylanolytic Paenibacillus sp. A59, isolated from a decaying forest soil from Patagonia, Argentina.</title>
        <authorList>
            <person name="Ghio S."/>
            <person name="Caceres A.M."/>
            <person name="Talia P."/>
            <person name="Grasso D."/>
            <person name="Campos E."/>
        </authorList>
    </citation>
    <scope>NUCLEOTIDE SEQUENCE [LARGE SCALE GENOMIC DNA]</scope>
    <source>
        <strain evidence="2 3">A59</strain>
    </source>
</reference>
<protein>
    <submittedName>
        <fullName evidence="2">Uncharacterized protein</fullName>
    </submittedName>
</protein>
<accession>A0A0M9BR89</accession>
<evidence type="ECO:0000313" key="3">
    <source>
        <dbReference type="Proteomes" id="UP000037688"/>
    </source>
</evidence>
<dbReference type="InterPro" id="IPR035403">
    <property type="entry name" value="YmpT-like"/>
</dbReference>
<evidence type="ECO:0000313" key="2">
    <source>
        <dbReference type="EMBL" id="KOY16716.1"/>
    </source>
</evidence>
<dbReference type="EMBL" id="LITU01000051">
    <property type="protein sequence ID" value="KOY16716.1"/>
    <property type="molecule type" value="Genomic_DNA"/>
</dbReference>
<keyword evidence="1" id="KW-0812">Transmembrane</keyword>